<feature type="transmembrane region" description="Helical" evidence="6">
    <location>
        <begin position="344"/>
        <end position="367"/>
    </location>
</feature>
<comment type="similarity">
    <text evidence="2">Belongs to the major facilitator superfamily. MFSD6 family.</text>
</comment>
<dbReference type="InterPro" id="IPR024989">
    <property type="entry name" value="MFS_assoc_dom"/>
</dbReference>
<comment type="caution">
    <text evidence="8">The sequence shown here is derived from an EMBL/GenBank/DDBJ whole genome shotgun (WGS) entry which is preliminary data.</text>
</comment>
<keyword evidence="4 6" id="KW-1133">Transmembrane helix</keyword>
<feature type="transmembrane region" description="Helical" evidence="6">
    <location>
        <begin position="387"/>
        <end position="405"/>
    </location>
</feature>
<name>A0ABD1EXF6_HYPHA</name>
<comment type="subcellular location">
    <subcellularLocation>
        <location evidence="1">Membrane</location>
        <topology evidence="1">Multi-pass membrane protein</topology>
    </subcellularLocation>
</comment>
<sequence length="561" mass="62068">MYNSKRPQYFVFFNLSLIFILGVFHKQITMKINKYLLPIKAHYFFFMSAMGPILPQLSVYGKEMGISTVVMGTVTGILPLTFLIAKPLFGILVDVYRDYRKTIFMLLIFFMSLSYALIAFIPVSKTLSNTVVEGPIKDYFLDTCNSIDFEGLNCENHTKSVECSSDCFDHPDTFSVAFCNMENSTNSTQSSLLKLCASDNETYPVAVGNKTCEIRCIENIETEETLLFQSVTFWSFLILMCLGTIGFNVANSISDAICFDVIGEDYDYGKQRVWGTIGFGITALIAGYIVDLVSGQTISYIPAIIVMVVCTILDLLCCTKLKLPIMEAPKNIFKDIKHLINNRHVIIFMIYAILVGVLDGFIIYFLFWYVEDLAATTGTAKIKLLEGLIVAAETLGGEVIFFSISGKILERFGHVHCFSMCFINYALRLGLISIAPNPWWILPVEFVFQGPTYALTYTTVVAYANELAPPGASATMQGIAAGLDDGVGYSIGSIIGGLLYKFVGGKSAFHVFSAVGVLCSVSHLIIHKTYLRGSEAPVTLSGNNEVFYKSPEEAVKVTLND</sequence>
<dbReference type="InterPro" id="IPR036259">
    <property type="entry name" value="MFS_trans_sf"/>
</dbReference>
<dbReference type="PROSITE" id="PS50850">
    <property type="entry name" value="MFS"/>
    <property type="match status" value="1"/>
</dbReference>
<dbReference type="Proteomes" id="UP001566132">
    <property type="component" value="Unassembled WGS sequence"/>
</dbReference>
<feature type="transmembrane region" description="Helical" evidence="6">
    <location>
        <begin position="508"/>
        <end position="526"/>
    </location>
</feature>
<gene>
    <name evidence="8" type="ORF">ABEB36_005218</name>
</gene>
<dbReference type="CDD" id="cd17335">
    <property type="entry name" value="MFS_MFSD6"/>
    <property type="match status" value="1"/>
</dbReference>
<evidence type="ECO:0000256" key="5">
    <source>
        <dbReference type="ARBA" id="ARBA00023136"/>
    </source>
</evidence>
<reference evidence="8 9" key="1">
    <citation type="submission" date="2024-05" db="EMBL/GenBank/DDBJ databases">
        <title>Genetic variation in Jamaican populations of the coffee berry borer (Hypothenemus hampei).</title>
        <authorList>
            <person name="Errbii M."/>
            <person name="Myrie A."/>
        </authorList>
    </citation>
    <scope>NUCLEOTIDE SEQUENCE [LARGE SCALE GENOMIC DNA]</scope>
    <source>
        <strain evidence="8">JA-Hopewell-2020-01-JO</strain>
        <tissue evidence="8">Whole body</tissue>
    </source>
</reference>
<evidence type="ECO:0000256" key="6">
    <source>
        <dbReference type="SAM" id="Phobius"/>
    </source>
</evidence>
<feature type="transmembrane region" description="Helical" evidence="6">
    <location>
        <begin position="66"/>
        <end position="91"/>
    </location>
</feature>
<dbReference type="GO" id="GO:0016020">
    <property type="term" value="C:membrane"/>
    <property type="evidence" value="ECO:0007669"/>
    <property type="project" value="UniProtKB-SubCell"/>
</dbReference>
<proteinExistence type="inferred from homology"/>
<evidence type="ECO:0000256" key="1">
    <source>
        <dbReference type="ARBA" id="ARBA00004141"/>
    </source>
</evidence>
<keyword evidence="9" id="KW-1185">Reference proteome</keyword>
<feature type="transmembrane region" description="Helical" evidence="6">
    <location>
        <begin position="233"/>
        <end position="253"/>
    </location>
</feature>
<feature type="transmembrane region" description="Helical" evidence="6">
    <location>
        <begin position="36"/>
        <end position="54"/>
    </location>
</feature>
<evidence type="ECO:0000256" key="3">
    <source>
        <dbReference type="ARBA" id="ARBA00022692"/>
    </source>
</evidence>
<feature type="transmembrane region" description="Helical" evidence="6">
    <location>
        <begin position="6"/>
        <end position="24"/>
    </location>
</feature>
<accession>A0ABD1EXF6</accession>
<feature type="transmembrane region" description="Helical" evidence="6">
    <location>
        <begin position="417"/>
        <end position="435"/>
    </location>
</feature>
<evidence type="ECO:0000313" key="9">
    <source>
        <dbReference type="Proteomes" id="UP001566132"/>
    </source>
</evidence>
<evidence type="ECO:0000256" key="2">
    <source>
        <dbReference type="ARBA" id="ARBA00005241"/>
    </source>
</evidence>
<evidence type="ECO:0000313" key="8">
    <source>
        <dbReference type="EMBL" id="KAL1505719.1"/>
    </source>
</evidence>
<dbReference type="Gene3D" id="1.20.1250.20">
    <property type="entry name" value="MFS general substrate transporter like domains"/>
    <property type="match status" value="3"/>
</dbReference>
<feature type="domain" description="Major facilitator superfamily (MFS) profile" evidence="7">
    <location>
        <begin position="345"/>
        <end position="561"/>
    </location>
</feature>
<dbReference type="AlphaFoldDB" id="A0ABD1EXF6"/>
<keyword evidence="5 6" id="KW-0472">Membrane</keyword>
<evidence type="ECO:0000256" key="4">
    <source>
        <dbReference type="ARBA" id="ARBA00022989"/>
    </source>
</evidence>
<dbReference type="InterPro" id="IPR051717">
    <property type="entry name" value="MFS_MFSD6"/>
</dbReference>
<keyword evidence="3 6" id="KW-0812">Transmembrane</keyword>
<dbReference type="InterPro" id="IPR020846">
    <property type="entry name" value="MFS_dom"/>
</dbReference>
<feature type="transmembrane region" description="Helical" evidence="6">
    <location>
        <begin position="300"/>
        <end position="323"/>
    </location>
</feature>
<organism evidence="8 9">
    <name type="scientific">Hypothenemus hampei</name>
    <name type="common">Coffee berry borer</name>
    <dbReference type="NCBI Taxonomy" id="57062"/>
    <lineage>
        <taxon>Eukaryota</taxon>
        <taxon>Metazoa</taxon>
        <taxon>Ecdysozoa</taxon>
        <taxon>Arthropoda</taxon>
        <taxon>Hexapoda</taxon>
        <taxon>Insecta</taxon>
        <taxon>Pterygota</taxon>
        <taxon>Neoptera</taxon>
        <taxon>Endopterygota</taxon>
        <taxon>Coleoptera</taxon>
        <taxon>Polyphaga</taxon>
        <taxon>Cucujiformia</taxon>
        <taxon>Curculionidae</taxon>
        <taxon>Scolytinae</taxon>
        <taxon>Hypothenemus</taxon>
    </lineage>
</organism>
<dbReference type="Pfam" id="PF12832">
    <property type="entry name" value="MFS_1_like"/>
    <property type="match status" value="1"/>
</dbReference>
<dbReference type="PANTHER" id="PTHR16172">
    <property type="entry name" value="MAJOR FACILITATOR SUPERFAMILY DOMAIN-CONTAINING PROTEIN 6-LIKE"/>
    <property type="match status" value="1"/>
</dbReference>
<protein>
    <recommendedName>
        <fullName evidence="7">Major facilitator superfamily (MFS) profile domain-containing protein</fullName>
    </recommendedName>
</protein>
<dbReference type="PANTHER" id="PTHR16172:SF37">
    <property type="entry name" value="RE36877P"/>
    <property type="match status" value="1"/>
</dbReference>
<feature type="transmembrane region" description="Helical" evidence="6">
    <location>
        <begin position="273"/>
        <end position="294"/>
    </location>
</feature>
<dbReference type="SUPFAM" id="SSF103473">
    <property type="entry name" value="MFS general substrate transporter"/>
    <property type="match status" value="1"/>
</dbReference>
<dbReference type="EMBL" id="JBDJPC010000004">
    <property type="protein sequence ID" value="KAL1505719.1"/>
    <property type="molecule type" value="Genomic_DNA"/>
</dbReference>
<feature type="transmembrane region" description="Helical" evidence="6">
    <location>
        <begin position="103"/>
        <end position="123"/>
    </location>
</feature>
<evidence type="ECO:0000259" key="7">
    <source>
        <dbReference type="PROSITE" id="PS50850"/>
    </source>
</evidence>